<accession>A0AAN7S6N4</accession>
<reference evidence="4" key="1">
    <citation type="submission" date="2023-01" db="EMBL/GenBank/DDBJ databases">
        <title>Key to firefly adult light organ development and bioluminescence: homeobox transcription factors regulate luciferase expression and transportation to peroxisome.</title>
        <authorList>
            <person name="Fu X."/>
        </authorList>
    </citation>
    <scope>NUCLEOTIDE SEQUENCE [LARGE SCALE GENOMIC DNA]</scope>
</reference>
<protein>
    <submittedName>
        <fullName evidence="3">Uncharacterized protein</fullName>
    </submittedName>
</protein>
<keyword evidence="4" id="KW-1185">Reference proteome</keyword>
<dbReference type="CDD" id="cd12087">
    <property type="entry name" value="TM_EGFR-like"/>
    <property type="match status" value="1"/>
</dbReference>
<gene>
    <name evidence="3" type="ORF">RN001_015450</name>
</gene>
<dbReference type="PANTHER" id="PTHR10151">
    <property type="entry name" value="ECTONUCLEOTIDE PYROPHOSPHATASE/PHOSPHODIESTERASE"/>
    <property type="match status" value="1"/>
</dbReference>
<keyword evidence="1" id="KW-0472">Membrane</keyword>
<evidence type="ECO:0000313" key="4">
    <source>
        <dbReference type="Proteomes" id="UP001353858"/>
    </source>
</evidence>
<evidence type="ECO:0000256" key="1">
    <source>
        <dbReference type="SAM" id="Phobius"/>
    </source>
</evidence>
<dbReference type="AlphaFoldDB" id="A0AAN7S6N4"/>
<keyword evidence="2" id="KW-0732">Signal</keyword>
<dbReference type="Pfam" id="PF01663">
    <property type="entry name" value="Phosphodiest"/>
    <property type="match status" value="1"/>
</dbReference>
<feature type="signal peptide" evidence="2">
    <location>
        <begin position="1"/>
        <end position="17"/>
    </location>
</feature>
<evidence type="ECO:0000313" key="3">
    <source>
        <dbReference type="EMBL" id="KAK4873421.1"/>
    </source>
</evidence>
<keyword evidence="1" id="KW-0812">Transmembrane</keyword>
<dbReference type="PANTHER" id="PTHR10151:SF120">
    <property type="entry name" value="BIS(5'-ADENOSYL)-TRIPHOSPHATASE"/>
    <property type="match status" value="1"/>
</dbReference>
<name>A0AAN7S6N4_9COLE</name>
<dbReference type="SUPFAM" id="SSF53649">
    <property type="entry name" value="Alkaline phosphatase-like"/>
    <property type="match status" value="1"/>
</dbReference>
<dbReference type="InterPro" id="IPR017850">
    <property type="entry name" value="Alkaline_phosphatase_core_sf"/>
</dbReference>
<dbReference type="EMBL" id="JARPUR010000007">
    <property type="protein sequence ID" value="KAK4873421.1"/>
    <property type="molecule type" value="Genomic_DNA"/>
</dbReference>
<keyword evidence="1" id="KW-1133">Transmembrane helix</keyword>
<dbReference type="GO" id="GO:0016787">
    <property type="term" value="F:hydrolase activity"/>
    <property type="evidence" value="ECO:0007669"/>
    <property type="project" value="UniProtKB-ARBA"/>
</dbReference>
<sequence>MFILIYVLLTLFSLTKAISEHPILIVVSFDAFRYNYIENKVTPNLLKLRELGTYADYINNVFPTKTFTNHHSIATGLYAENHGVVGNEFYDKDKKQTFKISYELFHYDETIIPIWRLNELSGRNRYSGSMMWPGASFEYQGKEPTYLQKFEPESNWFKRVDTVLSWIEDPKKPANLVMLYFEEPDVHGHAYGIKSTQVQDMIQRLDNISMYLHERLVAKELVDKVNVIHLSDHGMVTVTPLKFINLTNFVKADTFKTACTSPTLHIIPNDGLEEDIYQRLKNASEENGHFTVYKKDDIPSRWRFKNNPRVAPIYAVANEGYAFHDMFKISKYYADKFGFEVTNTSEFGVHGYDNQLPSMHPFFMARGPQIKVNHKVPPFNSVDLFSLFCAILNIKPSRHDGSYSNIEGVLMGYHGSMLPIIVIIVGGVLLALLFIICIAAVTLLFIKRQQSITTVAALNKRFPQNLNHSGIEAQHLLENVDA</sequence>
<dbReference type="CDD" id="cd16018">
    <property type="entry name" value="Enpp"/>
    <property type="match status" value="1"/>
</dbReference>
<evidence type="ECO:0000256" key="2">
    <source>
        <dbReference type="SAM" id="SignalP"/>
    </source>
</evidence>
<feature type="chain" id="PRO_5042876185" evidence="2">
    <location>
        <begin position="18"/>
        <end position="482"/>
    </location>
</feature>
<comment type="caution">
    <text evidence="3">The sequence shown here is derived from an EMBL/GenBank/DDBJ whole genome shotgun (WGS) entry which is preliminary data.</text>
</comment>
<dbReference type="InterPro" id="IPR002591">
    <property type="entry name" value="Phosphodiest/P_Trfase"/>
</dbReference>
<dbReference type="Gene3D" id="3.40.720.10">
    <property type="entry name" value="Alkaline Phosphatase, subunit A"/>
    <property type="match status" value="1"/>
</dbReference>
<feature type="transmembrane region" description="Helical" evidence="1">
    <location>
        <begin position="420"/>
        <end position="446"/>
    </location>
</feature>
<dbReference type="Gene3D" id="3.30.1360.180">
    <property type="match status" value="1"/>
</dbReference>
<dbReference type="Proteomes" id="UP001353858">
    <property type="component" value="Unassembled WGS sequence"/>
</dbReference>
<proteinExistence type="predicted"/>
<organism evidence="3 4">
    <name type="scientific">Aquatica leii</name>
    <dbReference type="NCBI Taxonomy" id="1421715"/>
    <lineage>
        <taxon>Eukaryota</taxon>
        <taxon>Metazoa</taxon>
        <taxon>Ecdysozoa</taxon>
        <taxon>Arthropoda</taxon>
        <taxon>Hexapoda</taxon>
        <taxon>Insecta</taxon>
        <taxon>Pterygota</taxon>
        <taxon>Neoptera</taxon>
        <taxon>Endopterygota</taxon>
        <taxon>Coleoptera</taxon>
        <taxon>Polyphaga</taxon>
        <taxon>Elateriformia</taxon>
        <taxon>Elateroidea</taxon>
        <taxon>Lampyridae</taxon>
        <taxon>Luciolinae</taxon>
        <taxon>Aquatica</taxon>
    </lineage>
</organism>